<dbReference type="AlphaFoldDB" id="A0A7S0ERZ3"/>
<dbReference type="EMBL" id="HBEP01021536">
    <property type="protein sequence ID" value="CAD8492491.1"/>
    <property type="molecule type" value="Transcribed_RNA"/>
</dbReference>
<keyword evidence="2" id="KW-0732">Signal</keyword>
<evidence type="ECO:0000256" key="2">
    <source>
        <dbReference type="SAM" id="SignalP"/>
    </source>
</evidence>
<feature type="compositionally biased region" description="Acidic residues" evidence="1">
    <location>
        <begin position="178"/>
        <end position="190"/>
    </location>
</feature>
<sequence length="323" mass="34512">MALLASLTASLSLVVPDATINMVKISSIKGGSGQLPLAMCRWPLWIASADHVTKLSGAGGDEEEAGWVDPISFEQLWLPEDLPLPSSHLAVSLVIKDGVPRYLLPCIETSITTVSGVSGTVWHNRGLNSVPLGAQWMAWGEAPLKAYRLFSFGSDFKPPAPPPARRHPRGARAAAEEGAAEEADTAEEELPPAWEPLQVMADRPGGGGQPVEEALGSIMRVLAEAGAEIKEMGEGYHFITARVDGGALPADTVRPGRKLRLILATALDDPNPNDEEWEGEMLSFARCDTTVYSIPAGGESEFMPECYKPLYGAGSMVSDERIL</sequence>
<reference evidence="3" key="1">
    <citation type="submission" date="2021-01" db="EMBL/GenBank/DDBJ databases">
        <authorList>
            <person name="Corre E."/>
            <person name="Pelletier E."/>
            <person name="Niang G."/>
            <person name="Scheremetjew M."/>
            <person name="Finn R."/>
            <person name="Kale V."/>
            <person name="Holt S."/>
            <person name="Cochrane G."/>
            <person name="Meng A."/>
            <person name="Brown T."/>
            <person name="Cohen L."/>
        </authorList>
    </citation>
    <scope>NUCLEOTIDE SEQUENCE</scope>
    <source>
        <strain evidence="3">CCMP1374</strain>
    </source>
</reference>
<feature type="region of interest" description="Disordered" evidence="1">
    <location>
        <begin position="158"/>
        <end position="192"/>
    </location>
</feature>
<evidence type="ECO:0000256" key="1">
    <source>
        <dbReference type="SAM" id="MobiDB-lite"/>
    </source>
</evidence>
<gene>
    <name evidence="3" type="ORF">PANT1444_LOCUS12080</name>
</gene>
<proteinExistence type="predicted"/>
<feature type="signal peptide" evidence="2">
    <location>
        <begin position="1"/>
        <end position="16"/>
    </location>
</feature>
<protein>
    <submittedName>
        <fullName evidence="3">Uncharacterized protein</fullName>
    </submittedName>
</protein>
<evidence type="ECO:0000313" key="3">
    <source>
        <dbReference type="EMBL" id="CAD8492491.1"/>
    </source>
</evidence>
<organism evidence="3">
    <name type="scientific">Phaeocystis antarctica</name>
    <dbReference type="NCBI Taxonomy" id="33657"/>
    <lineage>
        <taxon>Eukaryota</taxon>
        <taxon>Haptista</taxon>
        <taxon>Haptophyta</taxon>
        <taxon>Prymnesiophyceae</taxon>
        <taxon>Phaeocystales</taxon>
        <taxon>Phaeocystaceae</taxon>
        <taxon>Phaeocystis</taxon>
    </lineage>
</organism>
<feature type="chain" id="PRO_5030538592" evidence="2">
    <location>
        <begin position="17"/>
        <end position="323"/>
    </location>
</feature>
<name>A0A7S0ERZ3_9EUKA</name>
<accession>A0A7S0ERZ3</accession>